<dbReference type="GO" id="GO:0005576">
    <property type="term" value="C:extracellular region"/>
    <property type="evidence" value="ECO:0007669"/>
    <property type="project" value="InterPro"/>
</dbReference>
<dbReference type="InterPro" id="IPR001322">
    <property type="entry name" value="Lamin_tail_dom"/>
</dbReference>
<dbReference type="SUPFAM" id="SSF51055">
    <property type="entry name" value="Carbohydrate binding domain"/>
    <property type="match status" value="3"/>
</dbReference>
<dbReference type="Pfam" id="PF02839">
    <property type="entry name" value="CBM_5_12"/>
    <property type="match status" value="2"/>
</dbReference>
<dbReference type="PROSITE" id="PS51841">
    <property type="entry name" value="LTD"/>
    <property type="match status" value="1"/>
</dbReference>
<feature type="compositionally biased region" description="Polar residues" evidence="2">
    <location>
        <begin position="199"/>
        <end position="215"/>
    </location>
</feature>
<dbReference type="Gene3D" id="2.10.10.20">
    <property type="entry name" value="Carbohydrate-binding module superfamily 5/12"/>
    <property type="match status" value="3"/>
</dbReference>
<keyword evidence="1" id="KW-0378">Hydrolase</keyword>
<proteinExistence type="predicted"/>
<dbReference type="InterPro" id="IPR003610">
    <property type="entry name" value="CBM5/12"/>
</dbReference>
<dbReference type="InterPro" id="IPR036573">
    <property type="entry name" value="CBM_sf_5/12"/>
</dbReference>
<dbReference type="InterPro" id="IPR013783">
    <property type="entry name" value="Ig-like_fold"/>
</dbReference>
<dbReference type="InterPro" id="IPR015919">
    <property type="entry name" value="Cadherin-like_sf"/>
</dbReference>
<dbReference type="GO" id="GO:0004519">
    <property type="term" value="F:endonuclease activity"/>
    <property type="evidence" value="ECO:0007669"/>
    <property type="project" value="UniProtKB-KW"/>
</dbReference>
<dbReference type="InterPro" id="IPR005135">
    <property type="entry name" value="Endo/exonuclease/phosphatase"/>
</dbReference>
<evidence type="ECO:0000313" key="5">
    <source>
        <dbReference type="EMBL" id="QAY59561.1"/>
    </source>
</evidence>
<dbReference type="CDD" id="cd04486">
    <property type="entry name" value="YhcR_OBF_like"/>
    <property type="match status" value="1"/>
</dbReference>
<dbReference type="AlphaFoldDB" id="A0A4V0YD58"/>
<dbReference type="KEGG" id="mprt:ET475_05885"/>
<organism evidence="5 6">
    <name type="scientific">Microbacterium protaetiae</name>
    <dbReference type="NCBI Taxonomy" id="2509458"/>
    <lineage>
        <taxon>Bacteria</taxon>
        <taxon>Bacillati</taxon>
        <taxon>Actinomycetota</taxon>
        <taxon>Actinomycetes</taxon>
        <taxon>Micrococcales</taxon>
        <taxon>Microbacteriaceae</taxon>
        <taxon>Microbacterium</taxon>
    </lineage>
</organism>
<dbReference type="GO" id="GO:0005975">
    <property type="term" value="P:carbohydrate metabolic process"/>
    <property type="evidence" value="ECO:0007669"/>
    <property type="project" value="InterPro"/>
</dbReference>
<keyword evidence="5" id="KW-0540">Nuclease</keyword>
<feature type="domain" description="LTD" evidence="4">
    <location>
        <begin position="17"/>
        <end position="158"/>
    </location>
</feature>
<evidence type="ECO:0000256" key="2">
    <source>
        <dbReference type="SAM" id="MobiDB-lite"/>
    </source>
</evidence>
<dbReference type="SMART" id="SM00495">
    <property type="entry name" value="ChtBD3"/>
    <property type="match status" value="3"/>
</dbReference>
<dbReference type="Gene3D" id="2.60.40.10">
    <property type="entry name" value="Immunoglobulins"/>
    <property type="match status" value="1"/>
</dbReference>
<dbReference type="InterPro" id="IPR047971">
    <property type="entry name" value="ExeM-like"/>
</dbReference>
<dbReference type="PANTHER" id="PTHR42834:SF1">
    <property type="entry name" value="ENDONUCLEASE_EXONUCLEASE_PHOSPHATASE FAMILY PROTEIN (AFU_ORTHOLOGUE AFUA_3G09210)"/>
    <property type="match status" value="1"/>
</dbReference>
<dbReference type="GO" id="GO:0004553">
    <property type="term" value="F:hydrolase activity, hydrolyzing O-glycosyl compounds"/>
    <property type="evidence" value="ECO:0007669"/>
    <property type="project" value="InterPro"/>
</dbReference>
<dbReference type="Gene3D" id="3.60.10.10">
    <property type="entry name" value="Endonuclease/exonuclease/phosphatase"/>
    <property type="match status" value="1"/>
</dbReference>
<keyword evidence="5" id="KW-0255">Endonuclease</keyword>
<dbReference type="SUPFAM" id="SSF49313">
    <property type="entry name" value="Cadherin-like"/>
    <property type="match status" value="1"/>
</dbReference>
<dbReference type="CDD" id="cd12215">
    <property type="entry name" value="ChiC_BD"/>
    <property type="match status" value="3"/>
</dbReference>
<dbReference type="SUPFAM" id="SSF74853">
    <property type="entry name" value="Lamin A/C globular tail domain"/>
    <property type="match status" value="1"/>
</dbReference>
<sequence>MNRFATAAVCLITATASSLALAAPAVADVGGTTVVINEVYGGGGNSGATFTNDFVELYNPSGAAISLDGWSVQYASATGATWNATTLSGSIPSKGHYLVQEAKGAGGTEPLPTPDATGSLAMSGTQGKVALVSTATALTCGATCAADAGVVDFVGFGGANDFEGSAAAPGLSNATSDSRANGADTNDNAADFSAGAPSPENSGDSQAPTVTVTDPGRQTGTVGEAFGPLALEATGGQTPYRWSATGLPGGIDITEGGIISGTPTVSGTSQVTVTATDANDERGEASFTFEVTGPAAELTIAQIQGTDTDTSPYAGSTVTTTGVVTAAYPAGGFNGFYLQTAGTGGDDATPGASDAVFVYGSQSASQVTIGESVTVTGQVQEYQGTTEITSPTVTKLADPLPAVNAATLTWDQIDIAVEREAHEGELLSPQGDFTVSDVYDTNYYGSLVLAAGTTPLTQPTDVGTAGSAAAQAAVTDNARRAITLDDGSTWNYAVFSTHTGDPLPYLTADNHPRVGSAVSFTGGVILEYRFDTWNFQPTHQVTDAGADVATFSDARAQNEHPADVGSDIRLATFNVENYFALTGEEYVAQGLGTCTWYDDRAGNHIGNDRCADADGNPGPRGAATAESFARQQAKIVTGISRLDASIVSLEEIENSVKFGQDRDAALAGLVDALNAKAGSEVWAYVPSPDAADLPPVAQQDVIRTAFIYQPAQVSPVGVSRVLTEKSGPGQSFSIAREPLAQAFAAAGASDHDSFLVVANHFKSKGADADELFTDCANGGDAENTDPAYDQGAFNCTRVHEARDLAAFADETAAAAGTDKVFLLGDLNAYTHEDPLQALYDAGYTDLGSAFDPSEATYSYNSLSGSLDHVLANGPALKMVTGADVWQINAQEAVAYAYSRYNYNVRALFDGSDPFAASDHDPVIVGLTLPGPAAWDAGAVYDSGDLVTFDGSTWRALWWTQGQQPGDPWGAWEQLVTGPDGVAVWTPSRIFHEGDTVTFEGKTYKALYYTRNQKPGDVWGPWQEMATTADGVAVWTPSRVFQAGDVAEYQGATFEARWYTRGEAPGALWGPWVKTSR</sequence>
<feature type="compositionally biased region" description="Low complexity" evidence="2">
    <location>
        <begin position="180"/>
        <end position="191"/>
    </location>
</feature>
<feature type="region of interest" description="Disordered" evidence="2">
    <location>
        <begin position="167"/>
        <end position="215"/>
    </location>
</feature>
<evidence type="ECO:0000259" key="4">
    <source>
        <dbReference type="PROSITE" id="PS51841"/>
    </source>
</evidence>
<evidence type="ECO:0000256" key="3">
    <source>
        <dbReference type="SAM" id="SignalP"/>
    </source>
</evidence>
<feature type="chain" id="PRO_5020561715" evidence="3">
    <location>
        <begin position="23"/>
        <end position="1076"/>
    </location>
</feature>
<dbReference type="OrthoDB" id="1016457at2"/>
<reference evidence="5 6" key="1">
    <citation type="submission" date="2019-01" db="EMBL/GenBank/DDBJ databases">
        <title>Genome sequencing of strain DFW100M-13.</title>
        <authorList>
            <person name="Heo J."/>
            <person name="Kim S.-J."/>
            <person name="Kim J.-S."/>
            <person name="Hong S.-B."/>
            <person name="Kwon S.-W."/>
        </authorList>
    </citation>
    <scope>NUCLEOTIDE SEQUENCE [LARGE SCALE GENOMIC DNA]</scope>
    <source>
        <strain evidence="5 6">DFW100M-13</strain>
    </source>
</reference>
<dbReference type="RefSeq" id="WP_129387125.1">
    <property type="nucleotide sequence ID" value="NZ_CP035494.1"/>
</dbReference>
<keyword evidence="3" id="KW-0732">Signal</keyword>
<dbReference type="Proteomes" id="UP000293995">
    <property type="component" value="Chromosome"/>
</dbReference>
<keyword evidence="6" id="KW-1185">Reference proteome</keyword>
<dbReference type="InterPro" id="IPR036415">
    <property type="entry name" value="Lamin_tail_dom_sf"/>
</dbReference>
<evidence type="ECO:0000313" key="6">
    <source>
        <dbReference type="Proteomes" id="UP000293995"/>
    </source>
</evidence>
<dbReference type="CDD" id="cd10283">
    <property type="entry name" value="MnuA_DNase1-like"/>
    <property type="match status" value="1"/>
</dbReference>
<dbReference type="GO" id="GO:0016020">
    <property type="term" value="C:membrane"/>
    <property type="evidence" value="ECO:0007669"/>
    <property type="project" value="InterPro"/>
</dbReference>
<dbReference type="NCBIfam" id="NF033681">
    <property type="entry name" value="ExeM_NucH_DNase"/>
    <property type="match status" value="1"/>
</dbReference>
<dbReference type="InterPro" id="IPR036691">
    <property type="entry name" value="Endo/exonu/phosph_ase_sf"/>
</dbReference>
<dbReference type="GO" id="GO:0005509">
    <property type="term" value="F:calcium ion binding"/>
    <property type="evidence" value="ECO:0007669"/>
    <property type="project" value="InterPro"/>
</dbReference>
<feature type="signal peptide" evidence="3">
    <location>
        <begin position="1"/>
        <end position="22"/>
    </location>
</feature>
<dbReference type="Pfam" id="PF03372">
    <property type="entry name" value="Exo_endo_phos"/>
    <property type="match status" value="1"/>
</dbReference>
<evidence type="ECO:0000256" key="1">
    <source>
        <dbReference type="ARBA" id="ARBA00022801"/>
    </source>
</evidence>
<dbReference type="Pfam" id="PF00932">
    <property type="entry name" value="LTD"/>
    <property type="match status" value="1"/>
</dbReference>
<dbReference type="SUPFAM" id="SSF56219">
    <property type="entry name" value="DNase I-like"/>
    <property type="match status" value="1"/>
</dbReference>
<protein>
    <submittedName>
        <fullName evidence="5">ExeM/NucH family extracellular endonuclease</fullName>
    </submittedName>
</protein>
<dbReference type="GO" id="GO:0030246">
    <property type="term" value="F:carbohydrate binding"/>
    <property type="evidence" value="ECO:0007669"/>
    <property type="project" value="InterPro"/>
</dbReference>
<gene>
    <name evidence="5" type="ORF">ET475_05885</name>
</gene>
<accession>A0A4V0YD58</accession>
<dbReference type="PANTHER" id="PTHR42834">
    <property type="entry name" value="ENDONUCLEASE/EXONUCLEASE/PHOSPHATASE FAMILY PROTEIN (AFU_ORTHOLOGUE AFUA_3G09210)"/>
    <property type="match status" value="1"/>
</dbReference>
<dbReference type="EMBL" id="CP035494">
    <property type="protein sequence ID" value="QAY59561.1"/>
    <property type="molecule type" value="Genomic_DNA"/>
</dbReference>
<name>A0A4V0YD58_9MICO</name>